<evidence type="ECO:0000313" key="4">
    <source>
        <dbReference type="EMBL" id="KAJ8797987.1"/>
    </source>
</evidence>
<gene>
    <name evidence="4" type="ORF">J1605_016870</name>
</gene>
<dbReference type="SUPFAM" id="SSF54747">
    <property type="entry name" value="Ribosomal L11/L12e N-terminal domain"/>
    <property type="match status" value="1"/>
</dbReference>
<keyword evidence="5" id="KW-1185">Reference proteome</keyword>
<accession>A0AB34HYV2</accession>
<keyword evidence="2" id="KW-0689">Ribosomal protein</keyword>
<comment type="similarity">
    <text evidence="1">Belongs to the universal ribosomal protein uL11 family.</text>
</comment>
<keyword evidence="3" id="KW-0687">Ribonucleoprotein</keyword>
<evidence type="ECO:0000256" key="2">
    <source>
        <dbReference type="ARBA" id="ARBA00022980"/>
    </source>
</evidence>
<protein>
    <submittedName>
        <fullName evidence="4">Uncharacterized protein</fullName>
    </submittedName>
</protein>
<proteinExistence type="inferred from homology"/>
<comment type="caution">
    <text evidence="4">The sequence shown here is derived from an EMBL/GenBank/DDBJ whole genome shotgun (WGS) entry which is preliminary data.</text>
</comment>
<organism evidence="4 5">
    <name type="scientific">Eschrichtius robustus</name>
    <name type="common">California gray whale</name>
    <name type="synonym">Eschrichtius gibbosus</name>
    <dbReference type="NCBI Taxonomy" id="9764"/>
    <lineage>
        <taxon>Eukaryota</taxon>
        <taxon>Metazoa</taxon>
        <taxon>Chordata</taxon>
        <taxon>Craniata</taxon>
        <taxon>Vertebrata</taxon>
        <taxon>Euteleostomi</taxon>
        <taxon>Mammalia</taxon>
        <taxon>Eutheria</taxon>
        <taxon>Laurasiatheria</taxon>
        <taxon>Artiodactyla</taxon>
        <taxon>Whippomorpha</taxon>
        <taxon>Cetacea</taxon>
        <taxon>Mysticeti</taxon>
        <taxon>Eschrichtiidae</taxon>
        <taxon>Eschrichtius</taxon>
    </lineage>
</organism>
<dbReference type="GO" id="GO:1990904">
    <property type="term" value="C:ribonucleoprotein complex"/>
    <property type="evidence" value="ECO:0007669"/>
    <property type="project" value="UniProtKB-KW"/>
</dbReference>
<dbReference type="GO" id="GO:0005840">
    <property type="term" value="C:ribosome"/>
    <property type="evidence" value="ECO:0007669"/>
    <property type="project" value="UniProtKB-KW"/>
</dbReference>
<dbReference type="EMBL" id="JAIQCJ010000090">
    <property type="protein sequence ID" value="KAJ8797987.1"/>
    <property type="molecule type" value="Genomic_DNA"/>
</dbReference>
<dbReference type="Gene3D" id="3.30.1550.10">
    <property type="entry name" value="Ribosomal protein L11/L12, N-terminal domain"/>
    <property type="match status" value="1"/>
</dbReference>
<sequence>MGEGLVTTPEALLQVRCGGLISVIEEVEKQPRDQSISSPKACTVPLTLGYFRFLSMHASPQCIYLLALGHLDQMLSGYQVHLTLPASVMPPKCDSNEIKVMNLRYTCEEVSATSSLAPKIILLDLSPKNVSDDITKTTGYWKGLTIIEKPFRTNRPRLK</sequence>
<reference evidence="4 5" key="1">
    <citation type="submission" date="2022-11" db="EMBL/GenBank/DDBJ databases">
        <title>Whole genome sequence of Eschrichtius robustus ER-17-0199.</title>
        <authorList>
            <person name="Bruniche-Olsen A."/>
            <person name="Black A.N."/>
            <person name="Fields C.J."/>
            <person name="Walden K."/>
            <person name="Dewoody J.A."/>
        </authorList>
    </citation>
    <scope>NUCLEOTIDE SEQUENCE [LARGE SCALE GENOMIC DNA]</scope>
    <source>
        <strain evidence="4">ER-17-0199</strain>
        <tissue evidence="4">Blubber</tissue>
    </source>
</reference>
<dbReference type="AlphaFoldDB" id="A0AB34HYV2"/>
<evidence type="ECO:0000256" key="3">
    <source>
        <dbReference type="ARBA" id="ARBA00023274"/>
    </source>
</evidence>
<dbReference type="Proteomes" id="UP001159641">
    <property type="component" value="Unassembled WGS sequence"/>
</dbReference>
<evidence type="ECO:0000313" key="5">
    <source>
        <dbReference type="Proteomes" id="UP001159641"/>
    </source>
</evidence>
<evidence type="ECO:0000256" key="1">
    <source>
        <dbReference type="ARBA" id="ARBA00010537"/>
    </source>
</evidence>
<name>A0AB34HYV2_ESCRO</name>
<dbReference type="InterPro" id="IPR036796">
    <property type="entry name" value="Ribosomal_uL11_N_sf"/>
</dbReference>